<accession>A0A9E6XX58</accession>
<evidence type="ECO:0000256" key="3">
    <source>
        <dbReference type="ARBA" id="ARBA00022741"/>
    </source>
</evidence>
<dbReference type="SMART" id="SM00382">
    <property type="entry name" value="AAA"/>
    <property type="match status" value="2"/>
</dbReference>
<organism evidence="6 7">
    <name type="scientific">Capillimicrobium parvum</name>
    <dbReference type="NCBI Taxonomy" id="2884022"/>
    <lineage>
        <taxon>Bacteria</taxon>
        <taxon>Bacillati</taxon>
        <taxon>Actinomycetota</taxon>
        <taxon>Thermoleophilia</taxon>
        <taxon>Solirubrobacterales</taxon>
        <taxon>Capillimicrobiaceae</taxon>
        <taxon>Capillimicrobium</taxon>
    </lineage>
</organism>
<dbReference type="InterPro" id="IPR050107">
    <property type="entry name" value="ABC_carbohydrate_import_ATPase"/>
</dbReference>
<feature type="domain" description="ABC transporter" evidence="5">
    <location>
        <begin position="20"/>
        <end position="263"/>
    </location>
</feature>
<dbReference type="GO" id="GO:0016887">
    <property type="term" value="F:ATP hydrolysis activity"/>
    <property type="evidence" value="ECO:0007669"/>
    <property type="project" value="InterPro"/>
</dbReference>
<evidence type="ECO:0000313" key="6">
    <source>
        <dbReference type="EMBL" id="UGS36049.1"/>
    </source>
</evidence>
<evidence type="ECO:0000313" key="7">
    <source>
        <dbReference type="Proteomes" id="UP001162834"/>
    </source>
</evidence>
<dbReference type="PROSITE" id="PS00211">
    <property type="entry name" value="ABC_TRANSPORTER_1"/>
    <property type="match status" value="1"/>
</dbReference>
<gene>
    <name evidence="6" type="primary">rbsA_9</name>
    <name evidence="6" type="ORF">DSM104329_02446</name>
</gene>
<keyword evidence="4 6" id="KW-0067">ATP-binding</keyword>
<dbReference type="CDD" id="cd03215">
    <property type="entry name" value="ABC_Carb_Monos_II"/>
    <property type="match status" value="1"/>
</dbReference>
<dbReference type="InterPro" id="IPR027417">
    <property type="entry name" value="P-loop_NTPase"/>
</dbReference>
<sequence>MLVVEGVPRPDGPDAQQIVLRIEGMSKTFGATRALVDVSFGLERGTIHALLGGNGSGKSTLIKILAGVQPADAGRIFVGDSEFDATSITPDVSREANLRFVHQQNSTFGALSVAENLHIGRGFETDAAGRIAWSRVRRRTQALLDRFQIHARPDQLVSELGRATQTMLAIARALQDQEDAHTGILVLDEPTSSLPAVEVDLLFDALRRYAAEGQTIMFVTHRFDEVLEIADRATMLRDGRFVATVARGEMTEDGLVELMVGRALARESGVAEATPTGEVVLTCEGLRGGALRDVSFSLRKGEILGIAGLLGSGRSTLLQTLFGLTRPEEGQMTLGGRPLAPETPRAAMRAGLAYVPEDRVQHGAFLELPVTDNIGLTVLGRYFRHGVFHHRAERADSRRVMSEFLVKASSERARFGSLSGGNQQKVILARWLRREPRILLLDEPTQGVDVGARMELYGLIREATMRGTSVIVVSSEFEELERLCERVLVLQRGRVTAEIRGDDLQADRLEQLVQGGTDR</sequence>
<dbReference type="Pfam" id="PF00005">
    <property type="entry name" value="ABC_tran"/>
    <property type="match status" value="2"/>
</dbReference>
<proteinExistence type="predicted"/>
<keyword evidence="2" id="KW-0677">Repeat</keyword>
<dbReference type="AlphaFoldDB" id="A0A9E6XX58"/>
<dbReference type="PROSITE" id="PS50893">
    <property type="entry name" value="ABC_TRANSPORTER_2"/>
    <property type="match status" value="2"/>
</dbReference>
<dbReference type="InterPro" id="IPR003593">
    <property type="entry name" value="AAA+_ATPase"/>
</dbReference>
<evidence type="ECO:0000256" key="4">
    <source>
        <dbReference type="ARBA" id="ARBA00022840"/>
    </source>
</evidence>
<dbReference type="RefSeq" id="WP_259315730.1">
    <property type="nucleotide sequence ID" value="NZ_CP087164.1"/>
</dbReference>
<keyword evidence="3" id="KW-0547">Nucleotide-binding</keyword>
<dbReference type="KEGG" id="sbae:DSM104329_02446"/>
<protein>
    <submittedName>
        <fullName evidence="6">Ribose import ATP-binding protein RbsA</fullName>
    </submittedName>
</protein>
<dbReference type="PANTHER" id="PTHR43790:SF9">
    <property type="entry name" value="GALACTOFURANOSE TRANSPORTER ATP-BINDING PROTEIN YTFR"/>
    <property type="match status" value="1"/>
</dbReference>
<dbReference type="CDD" id="cd03216">
    <property type="entry name" value="ABC_Carb_Monos_I"/>
    <property type="match status" value="1"/>
</dbReference>
<evidence type="ECO:0000259" key="5">
    <source>
        <dbReference type="PROSITE" id="PS50893"/>
    </source>
</evidence>
<keyword evidence="7" id="KW-1185">Reference proteome</keyword>
<evidence type="ECO:0000256" key="1">
    <source>
        <dbReference type="ARBA" id="ARBA00022448"/>
    </source>
</evidence>
<name>A0A9E6XX58_9ACTN</name>
<reference evidence="6" key="1">
    <citation type="journal article" date="2022" name="Int. J. Syst. Evol. Microbiol.">
        <title>Pseudomonas aegrilactucae sp. nov. and Pseudomonas morbosilactucae sp. nov., pathogens causing bacterial rot of lettuce in Japan.</title>
        <authorList>
            <person name="Sawada H."/>
            <person name="Fujikawa T."/>
            <person name="Satou M."/>
        </authorList>
    </citation>
    <scope>NUCLEOTIDE SEQUENCE</scope>
    <source>
        <strain evidence="6">0166_1</strain>
    </source>
</reference>
<dbReference type="Proteomes" id="UP001162834">
    <property type="component" value="Chromosome"/>
</dbReference>
<evidence type="ECO:0000256" key="2">
    <source>
        <dbReference type="ARBA" id="ARBA00022737"/>
    </source>
</evidence>
<dbReference type="GO" id="GO:0005524">
    <property type="term" value="F:ATP binding"/>
    <property type="evidence" value="ECO:0007669"/>
    <property type="project" value="UniProtKB-KW"/>
</dbReference>
<dbReference type="SUPFAM" id="SSF52540">
    <property type="entry name" value="P-loop containing nucleoside triphosphate hydrolases"/>
    <property type="match status" value="2"/>
</dbReference>
<dbReference type="InterPro" id="IPR003439">
    <property type="entry name" value="ABC_transporter-like_ATP-bd"/>
</dbReference>
<dbReference type="InterPro" id="IPR017871">
    <property type="entry name" value="ABC_transporter-like_CS"/>
</dbReference>
<feature type="domain" description="ABC transporter" evidence="5">
    <location>
        <begin position="274"/>
        <end position="517"/>
    </location>
</feature>
<keyword evidence="1" id="KW-0813">Transport</keyword>
<dbReference type="EMBL" id="CP087164">
    <property type="protein sequence ID" value="UGS36049.1"/>
    <property type="molecule type" value="Genomic_DNA"/>
</dbReference>
<dbReference type="PANTHER" id="PTHR43790">
    <property type="entry name" value="CARBOHYDRATE TRANSPORT ATP-BINDING PROTEIN MG119-RELATED"/>
    <property type="match status" value="1"/>
</dbReference>
<dbReference type="Gene3D" id="3.40.50.300">
    <property type="entry name" value="P-loop containing nucleotide triphosphate hydrolases"/>
    <property type="match status" value="2"/>
</dbReference>